<dbReference type="CDD" id="cd06865">
    <property type="entry name" value="PX_SNX_like"/>
    <property type="match status" value="1"/>
</dbReference>
<evidence type="ECO:0000256" key="1">
    <source>
        <dbReference type="SAM" id="Coils"/>
    </source>
</evidence>
<gene>
    <name evidence="4" type="ORF">SSX86_017206</name>
</gene>
<keyword evidence="5" id="KW-1185">Reference proteome</keyword>
<sequence length="536" mass="61176">MMTYDNQRFEEPQFYSSREEMDSLLLHDDFSKSKPSSSTGGDDDHRRRSISTTAPFAEIPTSESGDPLVHLSSFHQNPKSFNSFVDPPSYADAVIRSFESVQSAQISDNDAVSTSEPSVSHYFIRISVTEPRKKHDLANSVVSGGKNYLTYLVTTWTNLPEFNGTEFSVRRRFKEVVMLSDRLSESYRGFFIPTRPDKGVVESQVMQKHEFIEQRMMAMEKYLRKLAAHPVIRNSEDLRMFLQVQGNLPLMRTSNVAAAVDLREVVHQGKGGRDLVRMFKELRQSVTYGWGGTKPPLVEEDKDFLEKKMKLQDFELKLSNVSLQAESLVKAQQDVGETMGQLGLVFVKLNKLETEEAVFISQKTRARDMKNMATSSVKASRLYRELNAQTIKHLDKLHDYLGVMLDVNNAYSYRSKALLTVQTVVSEISILTSRIEKLEAAAFKIFGAERTGIQKIDELKETMRVTEDAKDRAVKEYKRIKETNKTEFERLDKEKREDFFKMLKGFVVNQAGYAEKMASVWETCAKETSGYAQSCS</sequence>
<dbReference type="SMART" id="SM00312">
    <property type="entry name" value="PX"/>
    <property type="match status" value="1"/>
</dbReference>
<protein>
    <recommendedName>
        <fullName evidence="3">PX domain-containing protein</fullName>
    </recommendedName>
</protein>
<dbReference type="GO" id="GO:0035091">
    <property type="term" value="F:phosphatidylinositol binding"/>
    <property type="evidence" value="ECO:0007669"/>
    <property type="project" value="InterPro"/>
</dbReference>
<dbReference type="Proteomes" id="UP001408789">
    <property type="component" value="Unassembled WGS sequence"/>
</dbReference>
<keyword evidence="1" id="KW-0175">Coiled coil</keyword>
<dbReference type="AlphaFoldDB" id="A0AAP0CWD3"/>
<dbReference type="CDD" id="cd07596">
    <property type="entry name" value="BAR_SNX"/>
    <property type="match status" value="1"/>
</dbReference>
<feature type="domain" description="PX" evidence="3">
    <location>
        <begin position="129"/>
        <end position="248"/>
    </location>
</feature>
<dbReference type="InterPro" id="IPR036871">
    <property type="entry name" value="PX_dom_sf"/>
</dbReference>
<evidence type="ECO:0000313" key="4">
    <source>
        <dbReference type="EMBL" id="KAK9063336.1"/>
    </source>
</evidence>
<dbReference type="Gene3D" id="1.20.1270.60">
    <property type="entry name" value="Arfaptin homology (AH) domain/BAR domain"/>
    <property type="match status" value="1"/>
</dbReference>
<feature type="coiled-coil region" evidence="1">
    <location>
        <begin position="456"/>
        <end position="497"/>
    </location>
</feature>
<dbReference type="InterPro" id="IPR001683">
    <property type="entry name" value="PX_dom"/>
</dbReference>
<proteinExistence type="predicted"/>
<dbReference type="Gene3D" id="3.30.1520.10">
    <property type="entry name" value="Phox-like domain"/>
    <property type="match status" value="1"/>
</dbReference>
<dbReference type="SUPFAM" id="SSF64268">
    <property type="entry name" value="PX domain"/>
    <property type="match status" value="1"/>
</dbReference>
<organism evidence="4 5">
    <name type="scientific">Deinandra increscens subsp. villosa</name>
    <dbReference type="NCBI Taxonomy" id="3103831"/>
    <lineage>
        <taxon>Eukaryota</taxon>
        <taxon>Viridiplantae</taxon>
        <taxon>Streptophyta</taxon>
        <taxon>Embryophyta</taxon>
        <taxon>Tracheophyta</taxon>
        <taxon>Spermatophyta</taxon>
        <taxon>Magnoliopsida</taxon>
        <taxon>eudicotyledons</taxon>
        <taxon>Gunneridae</taxon>
        <taxon>Pentapetalae</taxon>
        <taxon>asterids</taxon>
        <taxon>campanulids</taxon>
        <taxon>Asterales</taxon>
        <taxon>Asteraceae</taxon>
        <taxon>Asteroideae</taxon>
        <taxon>Heliantheae alliance</taxon>
        <taxon>Madieae</taxon>
        <taxon>Madiinae</taxon>
        <taxon>Deinandra</taxon>
    </lineage>
</organism>
<dbReference type="Pfam" id="PF00787">
    <property type="entry name" value="PX"/>
    <property type="match status" value="1"/>
</dbReference>
<evidence type="ECO:0000313" key="5">
    <source>
        <dbReference type="Proteomes" id="UP001408789"/>
    </source>
</evidence>
<evidence type="ECO:0000259" key="3">
    <source>
        <dbReference type="PROSITE" id="PS50195"/>
    </source>
</evidence>
<name>A0AAP0CWD3_9ASTR</name>
<dbReference type="GO" id="GO:0005768">
    <property type="term" value="C:endosome"/>
    <property type="evidence" value="ECO:0007669"/>
    <property type="project" value="UniProtKB-ARBA"/>
</dbReference>
<dbReference type="GO" id="GO:0016020">
    <property type="term" value="C:membrane"/>
    <property type="evidence" value="ECO:0007669"/>
    <property type="project" value="UniProtKB-ARBA"/>
</dbReference>
<dbReference type="Pfam" id="PF09325">
    <property type="entry name" value="Vps5"/>
    <property type="match status" value="1"/>
</dbReference>
<dbReference type="InterPro" id="IPR015404">
    <property type="entry name" value="Vps5_C"/>
</dbReference>
<dbReference type="PANTHER" id="PTHR46757">
    <property type="entry name" value="SORTING NEXIN-RELATED"/>
    <property type="match status" value="1"/>
</dbReference>
<evidence type="ECO:0000256" key="2">
    <source>
        <dbReference type="SAM" id="MobiDB-lite"/>
    </source>
</evidence>
<reference evidence="4 5" key="1">
    <citation type="submission" date="2024-04" db="EMBL/GenBank/DDBJ databases">
        <title>The reference genome of an endangered Asteraceae, Deinandra increscens subsp. villosa, native to the Central Coast of California.</title>
        <authorList>
            <person name="Guilliams M."/>
            <person name="Hasenstab-Lehman K."/>
            <person name="Meyer R."/>
            <person name="Mcevoy S."/>
        </authorList>
    </citation>
    <scope>NUCLEOTIDE SEQUENCE [LARGE SCALE GENOMIC DNA]</scope>
    <source>
        <tissue evidence="4">Leaf</tissue>
    </source>
</reference>
<comment type="caution">
    <text evidence="4">The sequence shown here is derived from an EMBL/GenBank/DDBJ whole genome shotgun (WGS) entry which is preliminary data.</text>
</comment>
<dbReference type="PROSITE" id="PS50195">
    <property type="entry name" value="PX"/>
    <property type="match status" value="1"/>
</dbReference>
<dbReference type="PANTHER" id="PTHR46757:SF2">
    <property type="entry name" value="OS05G0346100 PROTEIN"/>
    <property type="match status" value="1"/>
</dbReference>
<feature type="region of interest" description="Disordered" evidence="2">
    <location>
        <begin position="26"/>
        <end position="48"/>
    </location>
</feature>
<dbReference type="EMBL" id="JBCNJP010000018">
    <property type="protein sequence ID" value="KAK9063336.1"/>
    <property type="molecule type" value="Genomic_DNA"/>
</dbReference>
<dbReference type="InterPro" id="IPR044279">
    <property type="entry name" value="SNX2A/B"/>
</dbReference>
<dbReference type="InterPro" id="IPR027267">
    <property type="entry name" value="AH/BAR_dom_sf"/>
</dbReference>
<accession>A0AAP0CWD3</accession>